<dbReference type="InterPro" id="IPR002110">
    <property type="entry name" value="Ankyrin_rpt"/>
</dbReference>
<dbReference type="GO" id="GO:0004505">
    <property type="term" value="F:phenylalanine 4-monooxygenase activity"/>
    <property type="evidence" value="ECO:0007669"/>
    <property type="project" value="UniProtKB-EC"/>
</dbReference>
<dbReference type="InterPro" id="IPR036951">
    <property type="entry name" value="ArAA_hydroxylase_sf"/>
</dbReference>
<dbReference type="PANTHER" id="PTHR11473">
    <property type="entry name" value="AROMATIC AMINO ACID HYDROXYLASE"/>
    <property type="match status" value="1"/>
</dbReference>
<dbReference type="PROSITE" id="PS50297">
    <property type="entry name" value="ANK_REP_REGION"/>
    <property type="match status" value="4"/>
</dbReference>
<proteinExistence type="inferred from homology"/>
<dbReference type="PROSITE" id="PS51671">
    <property type="entry name" value="ACT"/>
    <property type="match status" value="1"/>
</dbReference>
<feature type="binding site" evidence="8">
    <location>
        <position position="426"/>
    </location>
    <ligand>
        <name>Fe cation</name>
        <dbReference type="ChEBI" id="CHEBI:24875"/>
    </ligand>
</feature>
<keyword evidence="7" id="KW-0503">Monooxygenase</keyword>
<dbReference type="PROSITE" id="PS51410">
    <property type="entry name" value="BH4_AAA_HYDROXYL_2"/>
    <property type="match status" value="1"/>
</dbReference>
<dbReference type="PRINTS" id="PR00372">
    <property type="entry name" value="FYWHYDRXLASE"/>
</dbReference>
<dbReference type="PANTHER" id="PTHR11473:SF24">
    <property type="entry name" value="PHENYLALANINE-4-HYDROXYLASE"/>
    <property type="match status" value="1"/>
</dbReference>
<protein>
    <recommendedName>
        <fullName evidence="3">phenylalanine 4-monooxygenase</fullName>
        <ecNumber evidence="3">1.14.16.1</ecNumber>
    </recommendedName>
</protein>
<comment type="caution">
    <text evidence="12">The sequence shown here is derived from an EMBL/GenBank/DDBJ whole genome shotgun (WGS) entry which is preliminary data.</text>
</comment>
<evidence type="ECO:0000256" key="3">
    <source>
        <dbReference type="ARBA" id="ARBA00011995"/>
    </source>
</evidence>
<dbReference type="InterPro" id="IPR002912">
    <property type="entry name" value="ACT_dom"/>
</dbReference>
<evidence type="ECO:0000256" key="2">
    <source>
        <dbReference type="ARBA" id="ARBA00009712"/>
    </source>
</evidence>
<gene>
    <name evidence="12" type="ORF">FNF31_06717</name>
</gene>
<dbReference type="SUPFAM" id="SSF55021">
    <property type="entry name" value="ACT-like"/>
    <property type="match status" value="1"/>
</dbReference>
<dbReference type="Gene3D" id="1.10.800.10">
    <property type="entry name" value="Aromatic amino acid hydroxylase"/>
    <property type="match status" value="1"/>
</dbReference>
<sequence>MTALIAASAEGHTDVARLLLKRGAELEAKNQTGLTALAAAAMQGRADTTRLLLESGADIETKGTSGATPLYVACAFGRHLTARLLLDSGADLEAKTTSGLTPLLIAVFNAQAEAVKLLLEHGADAEATSNAVPASAQAANAQPTGEFAGAGFRHGDSHKARAPRRTQGAVEGTKVSLMFRIYDKPGALVDVLTIMANHGISLTRIESKPTKASDKLFDFQVDFEGTPEDPRLEPALKDLRAHTVVADLQEAVNVPWFPTRARDIDEFSAKTLDAGAELEADHPGFKDAEYRERRRMIVKNATTFRHGDTIPRVEYSAQEVETWGLVYSKLREYTDKYAVSAYKEIMPLMEEHCGYAEDNIPQAADISRFLHQATGFTLRPVSGLLSARDFLNALAFRVFFSTQYIRHHSRPLYTPEPDICHELMGHAPMFADPDFASFSHEIGLASLGASDEEIERLATCYWFSVEFGLCMEDGQRKAYGAGLLSSFGELEFACSPDRPAGGRDDFPKYKPWEPEVAAVQEYPITTYQPVYFVAESMQDAKERMRDYCEGLARPFGVRYEPYTSSVSVDRALVRMEPKREELEE</sequence>
<dbReference type="PRINTS" id="PR01415">
    <property type="entry name" value="ANKYRIN"/>
</dbReference>
<comment type="cofactor">
    <cofactor evidence="1 8">
        <name>Fe(2+)</name>
        <dbReference type="ChEBI" id="CHEBI:29033"/>
    </cofactor>
</comment>
<name>A0A5A8CH45_CAFRO</name>
<keyword evidence="4 8" id="KW-0479">Metal-binding</keyword>
<dbReference type="EC" id="1.14.16.1" evidence="3"/>
<dbReference type="Pfam" id="PF01842">
    <property type="entry name" value="ACT"/>
    <property type="match status" value="1"/>
</dbReference>
<dbReference type="Gene3D" id="1.25.40.20">
    <property type="entry name" value="Ankyrin repeat-containing domain"/>
    <property type="match status" value="2"/>
</dbReference>
<feature type="repeat" description="ANK" evidence="9">
    <location>
        <begin position="1"/>
        <end position="31"/>
    </location>
</feature>
<evidence type="ECO:0000256" key="8">
    <source>
        <dbReference type="PIRSR" id="PIRSR601273-2"/>
    </source>
</evidence>
<dbReference type="PROSITE" id="PS50088">
    <property type="entry name" value="ANK_REPEAT"/>
    <property type="match status" value="4"/>
</dbReference>
<evidence type="ECO:0000313" key="12">
    <source>
        <dbReference type="EMBL" id="KAA0151957.1"/>
    </source>
</evidence>
<feature type="repeat" description="ANK" evidence="9">
    <location>
        <begin position="32"/>
        <end position="64"/>
    </location>
</feature>
<feature type="binding site" evidence="8">
    <location>
        <position position="421"/>
    </location>
    <ligand>
        <name>Fe cation</name>
        <dbReference type="ChEBI" id="CHEBI:24875"/>
    </ligand>
</feature>
<dbReference type="EMBL" id="VLTM01000110">
    <property type="protein sequence ID" value="KAA0151957.1"/>
    <property type="molecule type" value="Genomic_DNA"/>
</dbReference>
<dbReference type="Pfam" id="PF13637">
    <property type="entry name" value="Ank_4"/>
    <property type="match status" value="1"/>
</dbReference>
<evidence type="ECO:0000256" key="5">
    <source>
        <dbReference type="ARBA" id="ARBA00023002"/>
    </source>
</evidence>
<dbReference type="GO" id="GO:0005506">
    <property type="term" value="F:iron ion binding"/>
    <property type="evidence" value="ECO:0007669"/>
    <property type="project" value="InterPro"/>
</dbReference>
<evidence type="ECO:0000256" key="6">
    <source>
        <dbReference type="ARBA" id="ARBA00023004"/>
    </source>
</evidence>
<dbReference type="CDD" id="cd04905">
    <property type="entry name" value="ACT_CM-PDT"/>
    <property type="match status" value="1"/>
</dbReference>
<evidence type="ECO:0000256" key="7">
    <source>
        <dbReference type="ARBA" id="ARBA00023033"/>
    </source>
</evidence>
<dbReference type="Pfam" id="PF00351">
    <property type="entry name" value="Biopterin_H"/>
    <property type="match status" value="1"/>
</dbReference>
<accession>A0A5A8CH45</accession>
<dbReference type="InterPro" id="IPR001273">
    <property type="entry name" value="ArAA_hydroxylase"/>
</dbReference>
<dbReference type="SMART" id="SM00248">
    <property type="entry name" value="ANK"/>
    <property type="match status" value="4"/>
</dbReference>
<evidence type="ECO:0000313" key="13">
    <source>
        <dbReference type="Proteomes" id="UP000325113"/>
    </source>
</evidence>
<dbReference type="SUPFAM" id="SSF48403">
    <property type="entry name" value="Ankyrin repeat"/>
    <property type="match status" value="1"/>
</dbReference>
<feature type="repeat" description="ANK" evidence="9">
    <location>
        <begin position="65"/>
        <end position="97"/>
    </location>
</feature>
<evidence type="ECO:0000259" key="11">
    <source>
        <dbReference type="PROSITE" id="PS51671"/>
    </source>
</evidence>
<keyword evidence="6 8" id="KW-0408">Iron</keyword>
<dbReference type="InterPro" id="IPR019774">
    <property type="entry name" value="Aromatic-AA_hydroxylase_C"/>
</dbReference>
<feature type="binding site" evidence="8">
    <location>
        <position position="466"/>
    </location>
    <ligand>
        <name>Fe cation</name>
        <dbReference type="ChEBI" id="CHEBI:24875"/>
    </ligand>
</feature>
<keyword evidence="9" id="KW-0040">ANK repeat</keyword>
<dbReference type="Proteomes" id="UP000325113">
    <property type="component" value="Unassembled WGS sequence"/>
</dbReference>
<dbReference type="InterPro" id="IPR036329">
    <property type="entry name" value="Aro-AA_hydroxylase_C_sf"/>
</dbReference>
<evidence type="ECO:0000256" key="1">
    <source>
        <dbReference type="ARBA" id="ARBA00001954"/>
    </source>
</evidence>
<evidence type="ECO:0000259" key="10">
    <source>
        <dbReference type="PROSITE" id="PS51410"/>
    </source>
</evidence>
<keyword evidence="5" id="KW-0560">Oxidoreductase</keyword>
<dbReference type="InterPro" id="IPR045865">
    <property type="entry name" value="ACT-like_dom_sf"/>
</dbReference>
<reference evidence="12 13" key="1">
    <citation type="submission" date="2019-07" db="EMBL/GenBank/DDBJ databases">
        <title>Genomes of Cafeteria roenbergensis.</title>
        <authorList>
            <person name="Fischer M.G."/>
            <person name="Hackl T."/>
            <person name="Roman M."/>
        </authorList>
    </citation>
    <scope>NUCLEOTIDE SEQUENCE [LARGE SCALE GENOMIC DNA]</scope>
    <source>
        <strain evidence="12 13">Cflag</strain>
    </source>
</reference>
<dbReference type="SUPFAM" id="SSF56534">
    <property type="entry name" value="Aromatic aminoacid monoxygenases, catalytic and oligomerization domains"/>
    <property type="match status" value="1"/>
</dbReference>
<dbReference type="InterPro" id="IPR036770">
    <property type="entry name" value="Ankyrin_rpt-contain_sf"/>
</dbReference>
<feature type="domain" description="ACT" evidence="11">
    <location>
        <begin position="176"/>
        <end position="253"/>
    </location>
</feature>
<dbReference type="AlphaFoldDB" id="A0A5A8CH45"/>
<dbReference type="Pfam" id="PF12796">
    <property type="entry name" value="Ank_2"/>
    <property type="match status" value="1"/>
</dbReference>
<organism evidence="12 13">
    <name type="scientific">Cafeteria roenbergensis</name>
    <name type="common">Marine flagellate</name>
    <dbReference type="NCBI Taxonomy" id="33653"/>
    <lineage>
        <taxon>Eukaryota</taxon>
        <taxon>Sar</taxon>
        <taxon>Stramenopiles</taxon>
        <taxon>Bigyra</taxon>
        <taxon>Opalozoa</taxon>
        <taxon>Bicosoecida</taxon>
        <taxon>Cafeteriaceae</taxon>
        <taxon>Cafeteria</taxon>
    </lineage>
</organism>
<evidence type="ECO:0000256" key="9">
    <source>
        <dbReference type="PROSITE-ProRule" id="PRU00023"/>
    </source>
</evidence>
<evidence type="ECO:0000256" key="4">
    <source>
        <dbReference type="ARBA" id="ARBA00022723"/>
    </source>
</evidence>
<feature type="domain" description="Biopterin-dependent aromatic amino acid hydroxylase family profile" evidence="10">
    <location>
        <begin position="242"/>
        <end position="584"/>
    </location>
</feature>
<feature type="repeat" description="ANK" evidence="9">
    <location>
        <begin position="98"/>
        <end position="130"/>
    </location>
</feature>
<comment type="similarity">
    <text evidence="2">Belongs to the biopterin-dependent aromatic amino acid hydroxylase family.</text>
</comment>